<dbReference type="InterPro" id="IPR025641">
    <property type="entry name" value="DUF4340"/>
</dbReference>
<dbReference type="AlphaFoldDB" id="A0A7W8G9A4"/>
<accession>A0A7W8G9A4</accession>
<comment type="caution">
    <text evidence="3">The sequence shown here is derived from an EMBL/GenBank/DDBJ whole genome shotgun (WGS) entry which is preliminary data.</text>
</comment>
<gene>
    <name evidence="3" type="ORF">HNP76_001454</name>
</gene>
<protein>
    <recommendedName>
        <fullName evidence="2">DUF4340 domain-containing protein</fullName>
    </recommendedName>
</protein>
<feature type="domain" description="DUF4340" evidence="2">
    <location>
        <begin position="73"/>
        <end position="168"/>
    </location>
</feature>
<dbReference type="EMBL" id="JACHFQ010000004">
    <property type="protein sequence ID" value="MBB5226086.1"/>
    <property type="molecule type" value="Genomic_DNA"/>
</dbReference>
<evidence type="ECO:0000313" key="3">
    <source>
        <dbReference type="EMBL" id="MBB5226086.1"/>
    </source>
</evidence>
<feature type="region of interest" description="Disordered" evidence="1">
    <location>
        <begin position="169"/>
        <end position="194"/>
    </location>
</feature>
<dbReference type="RefSeq" id="WP_184659024.1">
    <property type="nucleotide sequence ID" value="NZ_CP031518.1"/>
</dbReference>
<evidence type="ECO:0000256" key="1">
    <source>
        <dbReference type="SAM" id="MobiDB-lite"/>
    </source>
</evidence>
<feature type="compositionally biased region" description="Low complexity" evidence="1">
    <location>
        <begin position="183"/>
        <end position="194"/>
    </location>
</feature>
<evidence type="ECO:0000313" key="4">
    <source>
        <dbReference type="Proteomes" id="UP000518887"/>
    </source>
</evidence>
<proteinExistence type="predicted"/>
<dbReference type="Pfam" id="PF14238">
    <property type="entry name" value="DUF4340"/>
    <property type="match status" value="1"/>
</dbReference>
<organism evidence="3 4">
    <name type="scientific">Treponema ruminis</name>
    <dbReference type="NCBI Taxonomy" id="744515"/>
    <lineage>
        <taxon>Bacteria</taxon>
        <taxon>Pseudomonadati</taxon>
        <taxon>Spirochaetota</taxon>
        <taxon>Spirochaetia</taxon>
        <taxon>Spirochaetales</taxon>
        <taxon>Treponemataceae</taxon>
        <taxon>Treponema</taxon>
    </lineage>
</organism>
<sequence length="194" mass="21057">MIKNKLMLRKAILAGGVVLLALIYILQLIAGSRSSVKDFVIDKTFDTIEISSSENGSVNLKRYGDFWKVNDEEADSAKAKSISDSLISIKTLSVISKSASEDAIERYGFTDSQKITVKVSDNSKEYLNLEIGKDAAGGQQNYIRVNGKSEIYLASGALRQKCAVKAEELKKPVEEPKPEEAPAETAAPEVAPSV</sequence>
<keyword evidence="4" id="KW-1185">Reference proteome</keyword>
<reference evidence="3 4" key="1">
    <citation type="submission" date="2020-08" db="EMBL/GenBank/DDBJ databases">
        <title>Genomic Encyclopedia of Type Strains, Phase IV (KMG-IV): sequencing the most valuable type-strain genomes for metagenomic binning, comparative biology and taxonomic classification.</title>
        <authorList>
            <person name="Goeker M."/>
        </authorList>
    </citation>
    <scope>NUCLEOTIDE SEQUENCE [LARGE SCALE GENOMIC DNA]</scope>
    <source>
        <strain evidence="3 4">DSM 103462</strain>
    </source>
</reference>
<evidence type="ECO:0000259" key="2">
    <source>
        <dbReference type="Pfam" id="PF14238"/>
    </source>
</evidence>
<name>A0A7W8G9A4_9SPIR</name>
<dbReference type="Proteomes" id="UP000518887">
    <property type="component" value="Unassembled WGS sequence"/>
</dbReference>
<feature type="compositionally biased region" description="Basic and acidic residues" evidence="1">
    <location>
        <begin position="169"/>
        <end position="180"/>
    </location>
</feature>